<evidence type="ECO:0000256" key="9">
    <source>
        <dbReference type="ARBA" id="ARBA00022989"/>
    </source>
</evidence>
<feature type="transmembrane region" description="Helical" evidence="12">
    <location>
        <begin position="236"/>
        <end position="255"/>
    </location>
</feature>
<feature type="transmembrane region" description="Helical" evidence="12">
    <location>
        <begin position="124"/>
        <end position="146"/>
    </location>
</feature>
<dbReference type="Proteomes" id="UP000008514">
    <property type="component" value="Chromosome"/>
</dbReference>
<accession>K4IB95</accession>
<dbReference type="OrthoDB" id="9776710at2"/>
<feature type="transmembrane region" description="Helical" evidence="12">
    <location>
        <begin position="200"/>
        <end position="224"/>
    </location>
</feature>
<keyword evidence="8" id="KW-0249">Electron transport</keyword>
<evidence type="ECO:0000256" key="3">
    <source>
        <dbReference type="ARBA" id="ARBA00022448"/>
    </source>
</evidence>
<dbReference type="GO" id="GO:0005886">
    <property type="term" value="C:plasma membrane"/>
    <property type="evidence" value="ECO:0007669"/>
    <property type="project" value="UniProtKB-SubCell"/>
</dbReference>
<evidence type="ECO:0000256" key="5">
    <source>
        <dbReference type="ARBA" id="ARBA00022617"/>
    </source>
</evidence>
<feature type="transmembrane region" description="Helical" evidence="12">
    <location>
        <begin position="62"/>
        <end position="80"/>
    </location>
</feature>
<comment type="similarity">
    <text evidence="2">Belongs to the cytochrome ubiquinol oxidase subunit 2 family.</text>
</comment>
<evidence type="ECO:0000313" key="14">
    <source>
        <dbReference type="Proteomes" id="UP000008514"/>
    </source>
</evidence>
<evidence type="ECO:0000256" key="4">
    <source>
        <dbReference type="ARBA" id="ARBA00022475"/>
    </source>
</evidence>
<comment type="subcellular location">
    <subcellularLocation>
        <location evidence="1">Cell membrane</location>
        <topology evidence="1">Multi-pass membrane protein</topology>
    </subcellularLocation>
</comment>
<keyword evidence="14" id="KW-1185">Reference proteome</keyword>
<dbReference type="KEGG" id="ptq:P700755_000687"/>
<feature type="transmembrane region" description="Helical" evidence="12">
    <location>
        <begin position="311"/>
        <end position="331"/>
    </location>
</feature>
<dbReference type="GO" id="GO:0016682">
    <property type="term" value="F:oxidoreductase activity, acting on diphenols and related substances as donors, oxygen as acceptor"/>
    <property type="evidence" value="ECO:0007669"/>
    <property type="project" value="TreeGrafter"/>
</dbReference>
<keyword evidence="6 12" id="KW-0812">Transmembrane</keyword>
<dbReference type="GO" id="GO:0009055">
    <property type="term" value="F:electron transfer activity"/>
    <property type="evidence" value="ECO:0007669"/>
    <property type="project" value="TreeGrafter"/>
</dbReference>
<feature type="transmembrane region" description="Helical" evidence="12">
    <location>
        <begin position="166"/>
        <end position="188"/>
    </location>
</feature>
<evidence type="ECO:0000256" key="8">
    <source>
        <dbReference type="ARBA" id="ARBA00022982"/>
    </source>
</evidence>
<proteinExistence type="inferred from homology"/>
<dbReference type="HOGENOM" id="CLU_049294_0_1_10"/>
<keyword evidence="10" id="KW-0408">Iron</keyword>
<organism evidence="13 14">
    <name type="scientific">Psychroflexus torquis (strain ATCC 700755 / CIP 106069 / ACAM 623)</name>
    <dbReference type="NCBI Taxonomy" id="313595"/>
    <lineage>
        <taxon>Bacteria</taxon>
        <taxon>Pseudomonadati</taxon>
        <taxon>Bacteroidota</taxon>
        <taxon>Flavobacteriia</taxon>
        <taxon>Flavobacteriales</taxon>
        <taxon>Flavobacteriaceae</taxon>
        <taxon>Psychroflexus</taxon>
    </lineage>
</organism>
<reference evidence="13" key="1">
    <citation type="submission" date="2006-03" db="EMBL/GenBank/DDBJ databases">
        <authorList>
            <person name="Bowman J."/>
            <person name="Ferriera S."/>
            <person name="Johnson J."/>
            <person name="Kravitz S."/>
            <person name="Halpern A."/>
            <person name="Remington K."/>
            <person name="Beeson K."/>
            <person name="Tran B."/>
            <person name="Rogers Y.-H."/>
            <person name="Friedman R."/>
            <person name="Venter J.C."/>
        </authorList>
    </citation>
    <scope>NUCLEOTIDE SEQUENCE [LARGE SCALE GENOMIC DNA]</scope>
    <source>
        <strain evidence="13">ATCC 700755</strain>
    </source>
</reference>
<evidence type="ECO:0000256" key="10">
    <source>
        <dbReference type="ARBA" id="ARBA00023004"/>
    </source>
</evidence>
<dbReference type="PANTHER" id="PTHR43141:SF5">
    <property type="entry name" value="CYTOCHROME BD-I UBIQUINOL OXIDASE SUBUNIT 2"/>
    <property type="match status" value="1"/>
</dbReference>
<dbReference type="GO" id="GO:0046872">
    <property type="term" value="F:metal ion binding"/>
    <property type="evidence" value="ECO:0007669"/>
    <property type="project" value="UniProtKB-KW"/>
</dbReference>
<reference evidence="13" key="2">
    <citation type="submission" date="2012-09" db="EMBL/GenBank/DDBJ databases">
        <title>The complete sequence of Psychroflexus torquis an extreme psychrophile from sea-ice that is stimulated by light.</title>
        <authorList>
            <person name="Feng S."/>
            <person name="Powell S.M."/>
            <person name="Bowman J.P."/>
        </authorList>
    </citation>
    <scope>NUCLEOTIDE SEQUENCE [LARGE SCALE GENOMIC DNA]</scope>
    <source>
        <strain evidence="13">ATCC 700755</strain>
    </source>
</reference>
<sequence length="346" mass="39487">METFLGLDYPTWWFLVVGGLFSGYAILDGFDFGAGAWHMFFRKNSSRETALKAIDPTWHGNEVWLVIGGGTLFAGFPVFYGTLFSAMYTPFILFLLCIIFRGISIKFRNMEDMSWWRKMWDWSYSISSIMLAFLLGVVLGNILNGMPLDNNYEYTGRGFFEFLNPFSVLVGVTSLALFMMHGAIYLLLKTEGKLYDRIQSFLKWGMVFFIMSYLITTVYGLTFLEHLSQVFKDNKALFIVPLLVFLSIANVPRLASKKQYGWAFIFTSLTIALLLVLVAFELYPRLLLSSGVEKHSITIYNAAASTKTLKIMMGFVAVGGPLVLLYSYFVYRTFWGKVKLDSDESY</sequence>
<dbReference type="Pfam" id="PF02322">
    <property type="entry name" value="Cyt_bd_oxida_II"/>
    <property type="match status" value="1"/>
</dbReference>
<keyword evidence="7" id="KW-0479">Metal-binding</keyword>
<keyword evidence="3" id="KW-0813">Transport</keyword>
<keyword evidence="11 12" id="KW-0472">Membrane</keyword>
<dbReference type="eggNOG" id="COG1294">
    <property type="taxonomic scope" value="Bacteria"/>
</dbReference>
<dbReference type="STRING" id="313595.P700755_000687"/>
<evidence type="ECO:0000256" key="7">
    <source>
        <dbReference type="ARBA" id="ARBA00022723"/>
    </source>
</evidence>
<dbReference type="GO" id="GO:0019646">
    <property type="term" value="P:aerobic electron transport chain"/>
    <property type="evidence" value="ECO:0007669"/>
    <property type="project" value="TreeGrafter"/>
</dbReference>
<evidence type="ECO:0000256" key="6">
    <source>
        <dbReference type="ARBA" id="ARBA00022692"/>
    </source>
</evidence>
<feature type="transmembrane region" description="Helical" evidence="12">
    <location>
        <begin position="86"/>
        <end position="103"/>
    </location>
</feature>
<feature type="transmembrane region" description="Helical" evidence="12">
    <location>
        <begin position="262"/>
        <end position="283"/>
    </location>
</feature>
<dbReference type="RefSeq" id="WP_015023316.1">
    <property type="nucleotide sequence ID" value="NC_018721.1"/>
</dbReference>
<dbReference type="PANTHER" id="PTHR43141">
    <property type="entry name" value="CYTOCHROME BD2 SUBUNIT II"/>
    <property type="match status" value="1"/>
</dbReference>
<evidence type="ECO:0000313" key="13">
    <source>
        <dbReference type="EMBL" id="AFU67699.1"/>
    </source>
</evidence>
<dbReference type="NCBIfam" id="TIGR00203">
    <property type="entry name" value="cydB"/>
    <property type="match status" value="1"/>
</dbReference>
<feature type="transmembrane region" description="Helical" evidence="12">
    <location>
        <begin position="12"/>
        <end position="41"/>
    </location>
</feature>
<gene>
    <name evidence="13" type="ordered locus">P700755_000687</name>
</gene>
<name>K4IB95_PSYTT</name>
<keyword evidence="9 12" id="KW-1133">Transmembrane helix</keyword>
<dbReference type="InterPro" id="IPR003317">
    <property type="entry name" value="Cyt-d_oxidase_su2"/>
</dbReference>
<dbReference type="PIRSF" id="PIRSF000267">
    <property type="entry name" value="Cyt_oxidse_sub2"/>
    <property type="match status" value="1"/>
</dbReference>
<evidence type="ECO:0000256" key="12">
    <source>
        <dbReference type="SAM" id="Phobius"/>
    </source>
</evidence>
<dbReference type="GO" id="GO:0070069">
    <property type="term" value="C:cytochrome complex"/>
    <property type="evidence" value="ECO:0007669"/>
    <property type="project" value="TreeGrafter"/>
</dbReference>
<dbReference type="EMBL" id="CP003879">
    <property type="protein sequence ID" value="AFU67699.1"/>
    <property type="molecule type" value="Genomic_DNA"/>
</dbReference>
<keyword evidence="5" id="KW-0349">Heme</keyword>
<evidence type="ECO:0000256" key="11">
    <source>
        <dbReference type="ARBA" id="ARBA00023136"/>
    </source>
</evidence>
<keyword evidence="4" id="KW-1003">Cell membrane</keyword>
<evidence type="ECO:0000256" key="2">
    <source>
        <dbReference type="ARBA" id="ARBA00007543"/>
    </source>
</evidence>
<evidence type="ECO:0000256" key="1">
    <source>
        <dbReference type="ARBA" id="ARBA00004651"/>
    </source>
</evidence>
<protein>
    <submittedName>
        <fullName evidence="13">Cytochrome d ubiquinol oxidase subunit II CydB</fullName>
    </submittedName>
</protein>
<dbReference type="AlphaFoldDB" id="K4IB95"/>